<feature type="domain" description="HTH luxR-type" evidence="1">
    <location>
        <begin position="264"/>
        <end position="321"/>
    </location>
</feature>
<dbReference type="RefSeq" id="WP_209665171.1">
    <property type="nucleotide sequence ID" value="NZ_JAGGMS010000001.1"/>
</dbReference>
<reference evidence="2 3" key="1">
    <citation type="submission" date="2021-03" db="EMBL/GenBank/DDBJ databases">
        <title>Sequencing the genomes of 1000 actinobacteria strains.</title>
        <authorList>
            <person name="Klenk H.-P."/>
        </authorList>
    </citation>
    <scope>NUCLEOTIDE SEQUENCE [LARGE SCALE GENOMIC DNA]</scope>
    <source>
        <strain evidence="2 3">DSM 45510</strain>
    </source>
</reference>
<dbReference type="PANTHER" id="PTHR34293">
    <property type="entry name" value="HTH-TYPE TRANSCRIPTIONAL REGULATOR TRMBL2"/>
    <property type="match status" value="1"/>
</dbReference>
<dbReference type="SUPFAM" id="SSF46894">
    <property type="entry name" value="C-terminal effector domain of the bipartite response regulators"/>
    <property type="match status" value="1"/>
</dbReference>
<dbReference type="InterPro" id="IPR051797">
    <property type="entry name" value="TrmB-like"/>
</dbReference>
<accession>A0ABS4PQU5</accession>
<sequence length="327" mass="35628">MPLRDLGFTEEQERAYRSLLGDPYRAAAQLVPEAGSPRSRREALDRLVEFGVARADEAAPSGVSPLDPTVAVGELIERTEDDLHARLRRVGAVRAEVPELAAIYAGRRRDADEPAAGPVTGVEQLDDVRAVRERLAELSFFTRNSVYTVQPVATGDAEAAAASRPLEQRSTRRGLDVRVIYPASALALPSLRAAADEGTAIRFSDQPLERMIILDERVAVVPQDPGGTGRGALVLRQAGLLSGFLRLFHGLWREAAELPGEQADPGPDEQDREVLRLLAEGVTDENAAKTIGVSVRHLRRRVARLMQRLGADSRFEAGAEAVRRGWL</sequence>
<dbReference type="InterPro" id="IPR000792">
    <property type="entry name" value="Tscrpt_reg_LuxR_C"/>
</dbReference>
<name>A0ABS4PQU5_9PSEU</name>
<evidence type="ECO:0000313" key="3">
    <source>
        <dbReference type="Proteomes" id="UP000741013"/>
    </source>
</evidence>
<evidence type="ECO:0000259" key="1">
    <source>
        <dbReference type="SMART" id="SM00421"/>
    </source>
</evidence>
<keyword evidence="3" id="KW-1185">Reference proteome</keyword>
<dbReference type="InterPro" id="IPR016032">
    <property type="entry name" value="Sig_transdc_resp-reg_C-effctor"/>
</dbReference>
<dbReference type="SMART" id="SM00421">
    <property type="entry name" value="HTH_LUXR"/>
    <property type="match status" value="1"/>
</dbReference>
<evidence type="ECO:0000313" key="2">
    <source>
        <dbReference type="EMBL" id="MBP2181797.1"/>
    </source>
</evidence>
<dbReference type="Gene3D" id="1.10.10.10">
    <property type="entry name" value="Winged helix-like DNA-binding domain superfamily/Winged helix DNA-binding domain"/>
    <property type="match status" value="2"/>
</dbReference>
<dbReference type="EMBL" id="JAGGMS010000001">
    <property type="protein sequence ID" value="MBP2181797.1"/>
    <property type="molecule type" value="Genomic_DNA"/>
</dbReference>
<dbReference type="Proteomes" id="UP000741013">
    <property type="component" value="Unassembled WGS sequence"/>
</dbReference>
<proteinExistence type="predicted"/>
<comment type="caution">
    <text evidence="2">The sequence shown here is derived from an EMBL/GenBank/DDBJ whole genome shotgun (WGS) entry which is preliminary data.</text>
</comment>
<dbReference type="PANTHER" id="PTHR34293:SF1">
    <property type="entry name" value="HTH-TYPE TRANSCRIPTIONAL REGULATOR TRMBL2"/>
    <property type="match status" value="1"/>
</dbReference>
<organism evidence="2 3">
    <name type="scientific">Amycolatopsis magusensis</name>
    <dbReference type="NCBI Taxonomy" id="882444"/>
    <lineage>
        <taxon>Bacteria</taxon>
        <taxon>Bacillati</taxon>
        <taxon>Actinomycetota</taxon>
        <taxon>Actinomycetes</taxon>
        <taxon>Pseudonocardiales</taxon>
        <taxon>Pseudonocardiaceae</taxon>
        <taxon>Amycolatopsis</taxon>
    </lineage>
</organism>
<gene>
    <name evidence="2" type="ORF">JOM49_003323</name>
</gene>
<protein>
    <submittedName>
        <fullName evidence="2">Sugar-specific transcriptional regulator TrmB/DNA-binding CsgD family transcriptional regulator</fullName>
    </submittedName>
</protein>
<dbReference type="InterPro" id="IPR036388">
    <property type="entry name" value="WH-like_DNA-bd_sf"/>
</dbReference>